<proteinExistence type="predicted"/>
<reference evidence="4" key="1">
    <citation type="journal article" date="2020" name="Stud. Mycol.">
        <title>101 Dothideomycetes genomes: a test case for predicting lifestyles and emergence of pathogens.</title>
        <authorList>
            <person name="Haridas S."/>
            <person name="Albert R."/>
            <person name="Binder M."/>
            <person name="Bloem J."/>
            <person name="Labutti K."/>
            <person name="Salamov A."/>
            <person name="Andreopoulos B."/>
            <person name="Baker S."/>
            <person name="Barry K."/>
            <person name="Bills G."/>
            <person name="Bluhm B."/>
            <person name="Cannon C."/>
            <person name="Castanera R."/>
            <person name="Culley D."/>
            <person name="Daum C."/>
            <person name="Ezra D."/>
            <person name="Gonzalez J."/>
            <person name="Henrissat B."/>
            <person name="Kuo A."/>
            <person name="Liang C."/>
            <person name="Lipzen A."/>
            <person name="Lutzoni F."/>
            <person name="Magnuson J."/>
            <person name="Mondo S."/>
            <person name="Nolan M."/>
            <person name="Ohm R."/>
            <person name="Pangilinan J."/>
            <person name="Park H.-J."/>
            <person name="Ramirez L."/>
            <person name="Alfaro M."/>
            <person name="Sun H."/>
            <person name="Tritt A."/>
            <person name="Yoshinaga Y."/>
            <person name="Zwiers L.-H."/>
            <person name="Turgeon B."/>
            <person name="Goodwin S."/>
            <person name="Spatafora J."/>
            <person name="Crous P."/>
            <person name="Grigoriev I."/>
        </authorList>
    </citation>
    <scope>NUCLEOTIDE SEQUENCE</scope>
    <source>
        <strain evidence="4">CBS 109.77</strain>
    </source>
</reference>
<feature type="signal peptide" evidence="3">
    <location>
        <begin position="1"/>
        <end position="19"/>
    </location>
</feature>
<keyword evidence="5" id="KW-1185">Reference proteome</keyword>
<feature type="transmembrane region" description="Helical" evidence="2">
    <location>
        <begin position="243"/>
        <end position="267"/>
    </location>
</feature>
<feature type="region of interest" description="Disordered" evidence="1">
    <location>
        <begin position="273"/>
        <end position="392"/>
    </location>
</feature>
<keyword evidence="3" id="KW-0732">Signal</keyword>
<feature type="compositionally biased region" description="Polar residues" evidence="1">
    <location>
        <begin position="192"/>
        <end position="210"/>
    </location>
</feature>
<feature type="compositionally biased region" description="Low complexity" evidence="1">
    <location>
        <begin position="342"/>
        <end position="353"/>
    </location>
</feature>
<organism evidence="4 5">
    <name type="scientific">Melanomma pulvis-pyrius CBS 109.77</name>
    <dbReference type="NCBI Taxonomy" id="1314802"/>
    <lineage>
        <taxon>Eukaryota</taxon>
        <taxon>Fungi</taxon>
        <taxon>Dikarya</taxon>
        <taxon>Ascomycota</taxon>
        <taxon>Pezizomycotina</taxon>
        <taxon>Dothideomycetes</taxon>
        <taxon>Pleosporomycetidae</taxon>
        <taxon>Pleosporales</taxon>
        <taxon>Melanommataceae</taxon>
        <taxon>Melanomma</taxon>
    </lineage>
</organism>
<dbReference type="Proteomes" id="UP000799757">
    <property type="component" value="Unassembled WGS sequence"/>
</dbReference>
<evidence type="ECO:0000256" key="2">
    <source>
        <dbReference type="SAM" id="Phobius"/>
    </source>
</evidence>
<name>A0A6A6XSK6_9PLEO</name>
<dbReference type="AlphaFoldDB" id="A0A6A6XSK6"/>
<evidence type="ECO:0000313" key="4">
    <source>
        <dbReference type="EMBL" id="KAF2799005.1"/>
    </source>
</evidence>
<feature type="region of interest" description="Disordered" evidence="1">
    <location>
        <begin position="191"/>
        <end position="210"/>
    </location>
</feature>
<protein>
    <submittedName>
        <fullName evidence="4">Uncharacterized protein</fullName>
    </submittedName>
</protein>
<accession>A0A6A6XSK6</accession>
<feature type="compositionally biased region" description="Basic and acidic residues" evidence="1">
    <location>
        <begin position="358"/>
        <end position="387"/>
    </location>
</feature>
<gene>
    <name evidence="4" type="ORF">K505DRAFT_413964</name>
</gene>
<sequence length="431" mass="47453">MKTLYLLALTASLFTGVVPSASDTQRCFYDANQLAPEYIIPCYSGWSSEHFSCCKVGNKCLEHSACFDPGTGNTYQYGCTDETYQHESCPKKCDLDRKNTNWVGLVYCNGTANLPNNTWLCNHPDNCGKGNGCDDKWDPELQKLPPTQCKDLDQKYKAFDAPVRDTGVPSLRPLPVSTGLSKYFSDHPMTTGVRTTSGQPTSTSVPDHSQPLPSATLISTQSAITSPTVTSTALPFQQKSHTVAIAVGFGAGIPTILAVAGFLLYYFRRHRGQPSESDEMGNPLGSSGESGESGEPGGEPGYGHKAELSAESRPLSEMPGSLPGSPEMLMGEMDGSTINERSPPQSQSPFFSPMRSEFSGKAREHPGERTHLKLKETDTKQDRERHLRTMQMEQPAERRFFWQKLDRRKQVAAAQTQRMKLPLVLLEKLEL</sequence>
<evidence type="ECO:0000256" key="3">
    <source>
        <dbReference type="SAM" id="SignalP"/>
    </source>
</evidence>
<keyword evidence="2" id="KW-1133">Transmembrane helix</keyword>
<evidence type="ECO:0000313" key="5">
    <source>
        <dbReference type="Proteomes" id="UP000799757"/>
    </source>
</evidence>
<feature type="chain" id="PRO_5025616633" evidence="3">
    <location>
        <begin position="20"/>
        <end position="431"/>
    </location>
</feature>
<keyword evidence="2" id="KW-0472">Membrane</keyword>
<dbReference type="EMBL" id="MU001772">
    <property type="protein sequence ID" value="KAF2799005.1"/>
    <property type="molecule type" value="Genomic_DNA"/>
</dbReference>
<keyword evidence="2" id="KW-0812">Transmembrane</keyword>
<evidence type="ECO:0000256" key="1">
    <source>
        <dbReference type="SAM" id="MobiDB-lite"/>
    </source>
</evidence>
<dbReference type="OrthoDB" id="4148662at2759"/>